<dbReference type="AlphaFoldDB" id="A0A9W6TWL2"/>
<feature type="compositionally biased region" description="Basic and acidic residues" evidence="1">
    <location>
        <begin position="17"/>
        <end position="46"/>
    </location>
</feature>
<evidence type="ECO:0000256" key="1">
    <source>
        <dbReference type="SAM" id="MobiDB-lite"/>
    </source>
</evidence>
<evidence type="ECO:0000313" key="3">
    <source>
        <dbReference type="Proteomes" id="UP001165083"/>
    </source>
</evidence>
<comment type="caution">
    <text evidence="2">The sequence shown here is derived from an EMBL/GenBank/DDBJ whole genome shotgun (WGS) entry which is preliminary data.</text>
</comment>
<feature type="region of interest" description="Disordered" evidence="1">
    <location>
        <begin position="1"/>
        <end position="51"/>
    </location>
</feature>
<gene>
    <name evidence="2" type="ORF">Plil01_000868400</name>
</gene>
<protein>
    <submittedName>
        <fullName evidence="2">Unnamed protein product</fullName>
    </submittedName>
</protein>
<sequence length="107" mass="12408">MDLAVDLNPGEPRGYWKQHDPDQWFKPVDGERIPDPPRVNEYRRSGDMMPTDLLPRESRGYWKHHAPGKWFRNINNEKAILLLDNGAEVSILDTTFARKVGSYIDTS</sequence>
<organism evidence="2 3">
    <name type="scientific">Phytophthora lilii</name>
    <dbReference type="NCBI Taxonomy" id="2077276"/>
    <lineage>
        <taxon>Eukaryota</taxon>
        <taxon>Sar</taxon>
        <taxon>Stramenopiles</taxon>
        <taxon>Oomycota</taxon>
        <taxon>Peronosporomycetes</taxon>
        <taxon>Peronosporales</taxon>
        <taxon>Peronosporaceae</taxon>
        <taxon>Phytophthora</taxon>
    </lineage>
</organism>
<dbReference type="Proteomes" id="UP001165083">
    <property type="component" value="Unassembled WGS sequence"/>
</dbReference>
<keyword evidence="3" id="KW-1185">Reference proteome</keyword>
<reference evidence="2" key="1">
    <citation type="submission" date="2023-04" db="EMBL/GenBank/DDBJ databases">
        <title>Phytophthora lilii NBRC 32176.</title>
        <authorList>
            <person name="Ichikawa N."/>
            <person name="Sato H."/>
            <person name="Tonouchi N."/>
        </authorList>
    </citation>
    <scope>NUCLEOTIDE SEQUENCE</scope>
    <source>
        <strain evidence="2">NBRC 32176</strain>
    </source>
</reference>
<accession>A0A9W6TWL2</accession>
<proteinExistence type="predicted"/>
<dbReference type="EMBL" id="BSXW01000422">
    <property type="protein sequence ID" value="GMF21911.1"/>
    <property type="molecule type" value="Genomic_DNA"/>
</dbReference>
<dbReference type="OrthoDB" id="126600at2759"/>
<name>A0A9W6TWL2_9STRA</name>
<evidence type="ECO:0000313" key="2">
    <source>
        <dbReference type="EMBL" id="GMF21911.1"/>
    </source>
</evidence>